<name>A0AAV9MZS5_9EURO</name>
<evidence type="ECO:0000313" key="1">
    <source>
        <dbReference type="EMBL" id="KAK5046458.1"/>
    </source>
</evidence>
<sequence length="84" mass="8722">MSEALSDTKLTILHPAGLFKGPEFSQVGLTPPGVRMIYCSGQGGRSEPRDPNKAGIPECEDVSGGGRGVAAGCYQADFLPGQLE</sequence>
<comment type="caution">
    <text evidence="1">The sequence shown here is derived from an EMBL/GenBank/DDBJ whole genome shotgun (WGS) entry which is preliminary data.</text>
</comment>
<dbReference type="EMBL" id="JAVRRD010000030">
    <property type="protein sequence ID" value="KAK5046458.1"/>
    <property type="molecule type" value="Genomic_DNA"/>
</dbReference>
<gene>
    <name evidence="1" type="ORF">LTR84_008261</name>
</gene>
<reference evidence="1 2" key="1">
    <citation type="submission" date="2023-08" db="EMBL/GenBank/DDBJ databases">
        <title>Black Yeasts Isolated from many extreme environments.</title>
        <authorList>
            <person name="Coleine C."/>
            <person name="Stajich J.E."/>
            <person name="Selbmann L."/>
        </authorList>
    </citation>
    <scope>NUCLEOTIDE SEQUENCE [LARGE SCALE GENOMIC DNA]</scope>
    <source>
        <strain evidence="1 2">CCFEE 5792</strain>
    </source>
</reference>
<accession>A0AAV9MZS5</accession>
<keyword evidence="2" id="KW-1185">Reference proteome</keyword>
<dbReference type="GeneID" id="89976425"/>
<evidence type="ECO:0000313" key="2">
    <source>
        <dbReference type="Proteomes" id="UP001358417"/>
    </source>
</evidence>
<proteinExistence type="predicted"/>
<dbReference type="AlphaFoldDB" id="A0AAV9MZS5"/>
<organism evidence="1 2">
    <name type="scientific">Exophiala bonariae</name>
    <dbReference type="NCBI Taxonomy" id="1690606"/>
    <lineage>
        <taxon>Eukaryota</taxon>
        <taxon>Fungi</taxon>
        <taxon>Dikarya</taxon>
        <taxon>Ascomycota</taxon>
        <taxon>Pezizomycotina</taxon>
        <taxon>Eurotiomycetes</taxon>
        <taxon>Chaetothyriomycetidae</taxon>
        <taxon>Chaetothyriales</taxon>
        <taxon>Herpotrichiellaceae</taxon>
        <taxon>Exophiala</taxon>
    </lineage>
</organism>
<dbReference type="Proteomes" id="UP001358417">
    <property type="component" value="Unassembled WGS sequence"/>
</dbReference>
<protein>
    <submittedName>
        <fullName evidence="1">Uncharacterized protein</fullName>
    </submittedName>
</protein>
<dbReference type="RefSeq" id="XP_064702049.1">
    <property type="nucleotide sequence ID" value="XM_064851808.1"/>
</dbReference>